<dbReference type="AlphaFoldDB" id="A0A852TFC1"/>
<dbReference type="EMBL" id="JACCBX010000007">
    <property type="protein sequence ID" value="NYE06779.1"/>
    <property type="molecule type" value="Genomic_DNA"/>
</dbReference>
<reference evidence="2" key="2">
    <citation type="submission" date="2020-08" db="EMBL/GenBank/DDBJ databases">
        <title>The Agave Microbiome: Exploring the role of microbial communities in plant adaptations to desert environments.</title>
        <authorList>
            <person name="Partida-Martinez L.P."/>
        </authorList>
    </citation>
    <scope>NUCLEOTIDE SEQUENCE [LARGE SCALE GENOMIC DNA]</scope>
    <source>
        <strain evidence="2">AT2.8</strain>
    </source>
</reference>
<evidence type="ECO:0008006" key="3">
    <source>
        <dbReference type="Google" id="ProtNLM"/>
    </source>
</evidence>
<dbReference type="Gene3D" id="1.20.1260.10">
    <property type="match status" value="1"/>
</dbReference>
<comment type="caution">
    <text evidence="1">The sequence shown here is derived from an EMBL/GenBank/DDBJ whole genome shotgun (WGS) entry which is preliminary data.</text>
</comment>
<gene>
    <name evidence="1" type="ORF">F4694_003559</name>
</gene>
<sequence>MTNVFESMKDLFTPQAADQQQNPLHVGEVTHAWVLLTLIEEGLTVYQQSLNTTKDDELIHALRNGQQAATDIAEQLRTFLRKEGIPLPPASEDKPLSDPDAIPLGVKHTDEELANLTSAKISAEITLLGQALAVCVRDDICKLFFEIQYEIFKFGCSLKKLMSKRGWLKIPPYYYPPGYSEK</sequence>
<reference evidence="2" key="1">
    <citation type="submission" date="2020-07" db="EMBL/GenBank/DDBJ databases">
        <authorList>
            <person name="Partida-Martinez L."/>
            <person name="Huntemann M."/>
            <person name="Clum A."/>
            <person name="Wang J."/>
            <person name="Palaniappan K."/>
            <person name="Ritter S."/>
            <person name="Chen I.-M."/>
            <person name="Stamatis D."/>
            <person name="Reddy T."/>
            <person name="O'Malley R."/>
            <person name="Daum C."/>
            <person name="Shapiro N."/>
            <person name="Ivanova N."/>
            <person name="Kyrpides N."/>
            <person name="Woyke T."/>
        </authorList>
    </citation>
    <scope>NUCLEOTIDE SEQUENCE [LARGE SCALE GENOMIC DNA]</scope>
    <source>
        <strain evidence="2">AT2.8</strain>
    </source>
</reference>
<accession>A0A852TFC1</accession>
<proteinExistence type="predicted"/>
<evidence type="ECO:0000313" key="1">
    <source>
        <dbReference type="EMBL" id="NYE06779.1"/>
    </source>
</evidence>
<dbReference type="Pfam" id="PF11553">
    <property type="entry name" value="DUF3231"/>
    <property type="match status" value="1"/>
</dbReference>
<dbReference type="InterPro" id="IPR021617">
    <property type="entry name" value="DUF3231"/>
</dbReference>
<name>A0A852TFC1_9BACI</name>
<evidence type="ECO:0000313" key="2">
    <source>
        <dbReference type="Proteomes" id="UP000548423"/>
    </source>
</evidence>
<dbReference type="InterPro" id="IPR012347">
    <property type="entry name" value="Ferritin-like"/>
</dbReference>
<dbReference type="Proteomes" id="UP000548423">
    <property type="component" value="Unassembled WGS sequence"/>
</dbReference>
<protein>
    <recommendedName>
        <fullName evidence="3">DUF3231 family protein</fullName>
    </recommendedName>
</protein>
<organism evidence="1 2">
    <name type="scientific">Neobacillus niacini</name>
    <dbReference type="NCBI Taxonomy" id="86668"/>
    <lineage>
        <taxon>Bacteria</taxon>
        <taxon>Bacillati</taxon>
        <taxon>Bacillota</taxon>
        <taxon>Bacilli</taxon>
        <taxon>Bacillales</taxon>
        <taxon>Bacillaceae</taxon>
        <taxon>Neobacillus</taxon>
    </lineage>
</organism>